<dbReference type="InterPro" id="IPR000558">
    <property type="entry name" value="Histone_H2B"/>
</dbReference>
<gene>
    <name evidence="4" type="primary">HIS2B</name>
</gene>
<dbReference type="InterPro" id="IPR009072">
    <property type="entry name" value="Histone-fold"/>
</dbReference>
<dbReference type="AlphaFoldDB" id="Q5YEU3"/>
<reference evidence="4" key="1">
    <citation type="journal article" date="2004" name="J. Eukaryot. Microbiol.">
        <title>Plastid-targeting peptides from the chlorarachniophyte Bigelowiella natans.</title>
        <authorList>
            <person name="Rogers M.B."/>
            <person name="Archibald J.M."/>
            <person name="Field M.A."/>
            <person name="Li C."/>
            <person name="Striepen B."/>
            <person name="Keeling P.J."/>
        </authorList>
    </citation>
    <scope>NUCLEOTIDE SEQUENCE</scope>
</reference>
<dbReference type="Gene3D" id="1.10.20.10">
    <property type="entry name" value="Histone, subunit A"/>
    <property type="match status" value="1"/>
</dbReference>
<comment type="similarity">
    <text evidence="1">Belongs to the histone H2B family.</text>
</comment>
<dbReference type="SMART" id="SM00427">
    <property type="entry name" value="H2B"/>
    <property type="match status" value="1"/>
</dbReference>
<accession>Q5YEU3</accession>
<dbReference type="InterPro" id="IPR007125">
    <property type="entry name" value="H2A/H2B/H3"/>
</dbReference>
<dbReference type="Pfam" id="PF00125">
    <property type="entry name" value="Histone"/>
    <property type="match status" value="1"/>
</dbReference>
<keyword evidence="2" id="KW-0812">Transmembrane</keyword>
<feature type="domain" description="Core Histone H2A/H2B/H3" evidence="3">
    <location>
        <begin position="69"/>
        <end position="143"/>
    </location>
</feature>
<protein>
    <submittedName>
        <fullName evidence="4">Histone H2B</fullName>
    </submittedName>
</protein>
<feature type="transmembrane region" description="Helical" evidence="2">
    <location>
        <begin position="31"/>
        <end position="51"/>
    </location>
</feature>
<dbReference type="HOGENOM" id="CLU_1513261_0_0_1"/>
<dbReference type="PRINTS" id="PR00621">
    <property type="entry name" value="HISTONEH2B"/>
</dbReference>
<evidence type="ECO:0000313" key="4">
    <source>
        <dbReference type="EMBL" id="AAT09070.1"/>
    </source>
</evidence>
<evidence type="ECO:0000259" key="3">
    <source>
        <dbReference type="Pfam" id="PF00125"/>
    </source>
</evidence>
<dbReference type="GO" id="GO:0005634">
    <property type="term" value="C:nucleus"/>
    <property type="evidence" value="ECO:0007669"/>
    <property type="project" value="UniProtKB-ARBA"/>
</dbReference>
<name>Q5YEU3_BIGNA</name>
<organism evidence="4">
    <name type="scientific">Bigelowiella natans</name>
    <name type="common">Pedinomonas minutissima</name>
    <name type="synonym">Chlorarachnion sp. (strain CCMP621)</name>
    <dbReference type="NCBI Taxonomy" id="227086"/>
    <lineage>
        <taxon>Eukaryota</taxon>
        <taxon>Sar</taxon>
        <taxon>Rhizaria</taxon>
        <taxon>Cercozoa</taxon>
        <taxon>Chlorarachniophyceae</taxon>
        <taxon>Bigelowiella</taxon>
    </lineage>
</organism>
<dbReference type="GO" id="GO:0003677">
    <property type="term" value="F:DNA binding"/>
    <property type="evidence" value="ECO:0007669"/>
    <property type="project" value="InterPro"/>
</dbReference>
<dbReference type="GO" id="GO:0000786">
    <property type="term" value="C:nucleosome"/>
    <property type="evidence" value="ECO:0007669"/>
    <property type="project" value="InterPro"/>
</dbReference>
<evidence type="ECO:0000256" key="2">
    <source>
        <dbReference type="SAM" id="Phobius"/>
    </source>
</evidence>
<dbReference type="FunFam" id="1.10.20.10:FF:000043">
    <property type="entry name" value="Histone H2B"/>
    <property type="match status" value="1"/>
</dbReference>
<dbReference type="CDD" id="cd22910">
    <property type="entry name" value="HFD_H2B"/>
    <property type="match status" value="1"/>
</dbReference>
<sequence length="178" mass="19586">MRWSPLPATVQHSYLPRSSTRTRVAGRRRSSAILAIFAIACVAFPTILLLGNRSTSPSFTAPTLCKKGKRKPSKVPLIVPSSKIYAVLKQIHPDVRISKKAMGVMNSFVQDQFEKIAEEASRMLSLHRKTTLTAREIQAGVRLLLPGELAKHAVSRGSQALSMFKKAYKEEAAAKKSS</sequence>
<dbReference type="GO" id="GO:0046982">
    <property type="term" value="F:protein heterodimerization activity"/>
    <property type="evidence" value="ECO:0007669"/>
    <property type="project" value="InterPro"/>
</dbReference>
<dbReference type="GO" id="GO:0030527">
    <property type="term" value="F:structural constituent of chromatin"/>
    <property type="evidence" value="ECO:0007669"/>
    <property type="project" value="InterPro"/>
</dbReference>
<keyword evidence="2" id="KW-0472">Membrane</keyword>
<dbReference type="PANTHER" id="PTHR23428">
    <property type="entry name" value="HISTONE H2B"/>
    <property type="match status" value="1"/>
</dbReference>
<dbReference type="EMBL" id="AY542978">
    <property type="protein sequence ID" value="AAT09070.1"/>
    <property type="molecule type" value="mRNA"/>
</dbReference>
<evidence type="ECO:0000256" key="1">
    <source>
        <dbReference type="ARBA" id="ARBA00006846"/>
    </source>
</evidence>
<proteinExistence type="evidence at transcript level"/>
<dbReference type="SUPFAM" id="SSF47113">
    <property type="entry name" value="Histone-fold"/>
    <property type="match status" value="1"/>
</dbReference>
<keyword evidence="2" id="KW-1133">Transmembrane helix</keyword>